<gene>
    <name evidence="3" type="ORF">LV75_005821</name>
</gene>
<comment type="caution">
    <text evidence="3">The sequence shown here is derived from an EMBL/GenBank/DDBJ whole genome shotgun (WGS) entry which is preliminary data.</text>
</comment>
<accession>A0ABT1IKV7</accession>
<dbReference type="InterPro" id="IPR036628">
    <property type="entry name" value="Clp_N_dom_sf"/>
</dbReference>
<keyword evidence="4" id="KW-1185">Reference proteome</keyword>
<dbReference type="Gene3D" id="1.10.1780.10">
    <property type="entry name" value="Clp, N-terminal domain"/>
    <property type="match status" value="1"/>
</dbReference>
<evidence type="ECO:0000313" key="3">
    <source>
        <dbReference type="EMBL" id="MCP2273292.1"/>
    </source>
</evidence>
<sequence>MNTPRLDDLIAAIESRSDDPLGRLTEAAILGRHLDEVADHLIGHFVDRARRSGASWTTIGDSLGVSKQAAQKRFVPSEPATGEDDIRIFARYTDGARQVVIRSQEHARAAHLPEIQPGHLLLALLQDDAVAALIPDAEQVANTTKNATGTGQTPTDGPIPFSSAAKKALELGHREALRLGDAKIWPEHLLLGVLTVSPDHGVTRDQVEDALRTRSE</sequence>
<keyword evidence="1" id="KW-0677">Repeat</keyword>
<dbReference type="PROSITE" id="PS51903">
    <property type="entry name" value="CLP_R"/>
    <property type="match status" value="1"/>
</dbReference>
<dbReference type="SUPFAM" id="SSF81923">
    <property type="entry name" value="Double Clp-N motif"/>
    <property type="match status" value="1"/>
</dbReference>
<evidence type="ECO:0000259" key="2">
    <source>
        <dbReference type="PROSITE" id="PS51903"/>
    </source>
</evidence>
<feature type="domain" description="Clp R" evidence="2">
    <location>
        <begin position="89"/>
        <end position="216"/>
    </location>
</feature>
<protein>
    <submittedName>
        <fullName evidence="3">Clp amino terminal domain-containing protein, pathogenicity island component</fullName>
    </submittedName>
</protein>
<dbReference type="RefSeq" id="WP_253890499.1">
    <property type="nucleotide sequence ID" value="NZ_BAAAVB010000003.1"/>
</dbReference>
<name>A0ABT1IKV7_9PSEU</name>
<dbReference type="InterPro" id="IPR004176">
    <property type="entry name" value="Clp_R_N"/>
</dbReference>
<organism evidence="3 4">
    <name type="scientific">Actinokineospora diospyrosa</name>
    <dbReference type="NCBI Taxonomy" id="103728"/>
    <lineage>
        <taxon>Bacteria</taxon>
        <taxon>Bacillati</taxon>
        <taxon>Actinomycetota</taxon>
        <taxon>Actinomycetes</taxon>
        <taxon>Pseudonocardiales</taxon>
        <taxon>Pseudonocardiaceae</taxon>
        <taxon>Actinokineospora</taxon>
    </lineage>
</organism>
<evidence type="ECO:0000313" key="4">
    <source>
        <dbReference type="Proteomes" id="UP001205185"/>
    </source>
</evidence>
<evidence type="ECO:0000256" key="1">
    <source>
        <dbReference type="PROSITE-ProRule" id="PRU01251"/>
    </source>
</evidence>
<proteinExistence type="predicted"/>
<reference evidence="3 4" key="1">
    <citation type="submission" date="2022-06" db="EMBL/GenBank/DDBJ databases">
        <title>Genomic Encyclopedia of Archaeal and Bacterial Type Strains, Phase II (KMG-II): from individual species to whole genera.</title>
        <authorList>
            <person name="Goeker M."/>
        </authorList>
    </citation>
    <scope>NUCLEOTIDE SEQUENCE [LARGE SCALE GENOMIC DNA]</scope>
    <source>
        <strain evidence="3 4">DSM 44255</strain>
    </source>
</reference>
<dbReference type="Pfam" id="PF02861">
    <property type="entry name" value="Clp_N"/>
    <property type="match status" value="1"/>
</dbReference>
<dbReference type="Proteomes" id="UP001205185">
    <property type="component" value="Unassembled WGS sequence"/>
</dbReference>
<dbReference type="EMBL" id="JAMTCO010000016">
    <property type="protein sequence ID" value="MCP2273292.1"/>
    <property type="molecule type" value="Genomic_DNA"/>
</dbReference>